<gene>
    <name evidence="1" type="ORF">LCGC14_1761010</name>
</gene>
<accession>A0A0F9HNH7</accession>
<reference evidence="1" key="1">
    <citation type="journal article" date="2015" name="Nature">
        <title>Complex archaea that bridge the gap between prokaryotes and eukaryotes.</title>
        <authorList>
            <person name="Spang A."/>
            <person name="Saw J.H."/>
            <person name="Jorgensen S.L."/>
            <person name="Zaremba-Niedzwiedzka K."/>
            <person name="Martijn J."/>
            <person name="Lind A.E."/>
            <person name="van Eijk R."/>
            <person name="Schleper C."/>
            <person name="Guy L."/>
            <person name="Ettema T.J."/>
        </authorList>
    </citation>
    <scope>NUCLEOTIDE SEQUENCE</scope>
</reference>
<organism evidence="1">
    <name type="scientific">marine sediment metagenome</name>
    <dbReference type="NCBI Taxonomy" id="412755"/>
    <lineage>
        <taxon>unclassified sequences</taxon>
        <taxon>metagenomes</taxon>
        <taxon>ecological metagenomes</taxon>
    </lineage>
</organism>
<dbReference type="EMBL" id="LAZR01016384">
    <property type="protein sequence ID" value="KKM04767.1"/>
    <property type="molecule type" value="Genomic_DNA"/>
</dbReference>
<comment type="caution">
    <text evidence="1">The sequence shown here is derived from an EMBL/GenBank/DDBJ whole genome shotgun (WGS) entry which is preliminary data.</text>
</comment>
<protein>
    <submittedName>
        <fullName evidence="1">Uncharacterized protein</fullName>
    </submittedName>
</protein>
<sequence length="90" mass="10610">MEQPKTPNCDKMLAVKDKSQVLTEFVDWLNHKEKGYHICQWFDETLEYASYGGYSKLFAEFFGIDYDEMEREKQAILTFIRAQQDTPDAS</sequence>
<evidence type="ECO:0000313" key="1">
    <source>
        <dbReference type="EMBL" id="KKM04767.1"/>
    </source>
</evidence>
<dbReference type="AlphaFoldDB" id="A0A0F9HNH7"/>
<name>A0A0F9HNH7_9ZZZZ</name>
<proteinExistence type="predicted"/>